<gene>
    <name evidence="1" type="ORF">NPIL_47121</name>
</gene>
<organism evidence="1 2">
    <name type="scientific">Nephila pilipes</name>
    <name type="common">Giant wood spider</name>
    <name type="synonym">Nephila maculata</name>
    <dbReference type="NCBI Taxonomy" id="299642"/>
    <lineage>
        <taxon>Eukaryota</taxon>
        <taxon>Metazoa</taxon>
        <taxon>Ecdysozoa</taxon>
        <taxon>Arthropoda</taxon>
        <taxon>Chelicerata</taxon>
        <taxon>Arachnida</taxon>
        <taxon>Araneae</taxon>
        <taxon>Araneomorphae</taxon>
        <taxon>Entelegynae</taxon>
        <taxon>Araneoidea</taxon>
        <taxon>Nephilidae</taxon>
        <taxon>Nephila</taxon>
    </lineage>
</organism>
<sequence>MVPLTSFEDTMNIYQMVIREMVKLQWILPKDGLQGYPSAYAALSGSRYISIGPSTALDTVFRPATAPFYQPYVPWMARPYTLEGNRLQRTRTVTRIGYNPSIKFSQTSLNSLFSFRIS</sequence>
<evidence type="ECO:0000313" key="2">
    <source>
        <dbReference type="Proteomes" id="UP000887013"/>
    </source>
</evidence>
<keyword evidence="2" id="KW-1185">Reference proteome</keyword>
<proteinExistence type="predicted"/>
<reference evidence="1" key="1">
    <citation type="submission" date="2020-08" db="EMBL/GenBank/DDBJ databases">
        <title>Multicomponent nature underlies the extraordinary mechanical properties of spider dragline silk.</title>
        <authorList>
            <person name="Kono N."/>
            <person name="Nakamura H."/>
            <person name="Mori M."/>
            <person name="Yoshida Y."/>
            <person name="Ohtoshi R."/>
            <person name="Malay A.D."/>
            <person name="Moran D.A.P."/>
            <person name="Tomita M."/>
            <person name="Numata K."/>
            <person name="Arakawa K."/>
        </authorList>
    </citation>
    <scope>NUCLEOTIDE SEQUENCE</scope>
</reference>
<dbReference type="AlphaFoldDB" id="A0A8X6PZ74"/>
<accession>A0A8X6PZ74</accession>
<comment type="caution">
    <text evidence="1">The sequence shown here is derived from an EMBL/GenBank/DDBJ whole genome shotgun (WGS) entry which is preliminary data.</text>
</comment>
<evidence type="ECO:0000313" key="1">
    <source>
        <dbReference type="EMBL" id="GFT97340.1"/>
    </source>
</evidence>
<name>A0A8X6PZ74_NEPPI</name>
<dbReference type="EMBL" id="BMAW01122076">
    <property type="protein sequence ID" value="GFT97340.1"/>
    <property type="molecule type" value="Genomic_DNA"/>
</dbReference>
<dbReference type="Proteomes" id="UP000887013">
    <property type="component" value="Unassembled WGS sequence"/>
</dbReference>
<protein>
    <submittedName>
        <fullName evidence="1">Uncharacterized protein</fullName>
    </submittedName>
</protein>